<keyword evidence="2" id="KW-1185">Reference proteome</keyword>
<proteinExistence type="predicted"/>
<gene>
    <name evidence="1" type="ORF">LLUT_LOCUS29286</name>
</gene>
<protein>
    <submittedName>
        <fullName evidence="1">Uncharacterized protein</fullName>
    </submittedName>
</protein>
<name>A0AAV1Y2L1_LUPLU</name>
<comment type="caution">
    <text evidence="1">The sequence shown here is derived from an EMBL/GenBank/DDBJ whole genome shotgun (WGS) entry which is preliminary data.</text>
</comment>
<evidence type="ECO:0000313" key="1">
    <source>
        <dbReference type="EMBL" id="CAL0328226.1"/>
    </source>
</evidence>
<sequence>MDEAMTRSGIRKQLIVKVMGVVDVLGFWTPRPESVEGMVLLHLWWKRLTHAFNARR</sequence>
<accession>A0AAV1Y2L1</accession>
<dbReference type="AlphaFoldDB" id="A0AAV1Y2L1"/>
<dbReference type="EMBL" id="CAXHTB010000021">
    <property type="protein sequence ID" value="CAL0328226.1"/>
    <property type="molecule type" value="Genomic_DNA"/>
</dbReference>
<dbReference type="Proteomes" id="UP001497480">
    <property type="component" value="Unassembled WGS sequence"/>
</dbReference>
<reference evidence="1 2" key="1">
    <citation type="submission" date="2024-03" db="EMBL/GenBank/DDBJ databases">
        <authorList>
            <person name="Martinez-Hernandez J."/>
        </authorList>
    </citation>
    <scope>NUCLEOTIDE SEQUENCE [LARGE SCALE GENOMIC DNA]</scope>
</reference>
<organism evidence="1 2">
    <name type="scientific">Lupinus luteus</name>
    <name type="common">European yellow lupine</name>
    <dbReference type="NCBI Taxonomy" id="3873"/>
    <lineage>
        <taxon>Eukaryota</taxon>
        <taxon>Viridiplantae</taxon>
        <taxon>Streptophyta</taxon>
        <taxon>Embryophyta</taxon>
        <taxon>Tracheophyta</taxon>
        <taxon>Spermatophyta</taxon>
        <taxon>Magnoliopsida</taxon>
        <taxon>eudicotyledons</taxon>
        <taxon>Gunneridae</taxon>
        <taxon>Pentapetalae</taxon>
        <taxon>rosids</taxon>
        <taxon>fabids</taxon>
        <taxon>Fabales</taxon>
        <taxon>Fabaceae</taxon>
        <taxon>Papilionoideae</taxon>
        <taxon>50 kb inversion clade</taxon>
        <taxon>genistoids sensu lato</taxon>
        <taxon>core genistoids</taxon>
        <taxon>Genisteae</taxon>
        <taxon>Lupinus</taxon>
    </lineage>
</organism>
<evidence type="ECO:0000313" key="2">
    <source>
        <dbReference type="Proteomes" id="UP001497480"/>
    </source>
</evidence>